<evidence type="ECO:0008006" key="3">
    <source>
        <dbReference type="Google" id="ProtNLM"/>
    </source>
</evidence>
<dbReference type="AlphaFoldDB" id="A0A2N3HYN8"/>
<gene>
    <name evidence="1" type="ORF">BZG02_10415</name>
</gene>
<comment type="caution">
    <text evidence="1">The sequence shown here is derived from an EMBL/GenBank/DDBJ whole genome shotgun (WGS) entry which is preliminary data.</text>
</comment>
<dbReference type="Proteomes" id="UP000233535">
    <property type="component" value="Unassembled WGS sequence"/>
</dbReference>
<dbReference type="RefSeq" id="WP_101261370.1">
    <property type="nucleotide sequence ID" value="NZ_MVDD01000006.1"/>
</dbReference>
<sequence>MAENKKDYSYLDKWAVQPEKWLELDQNEFQVMTFRTCFLYGVSQNKKMIPVLFQIYEHLQTITNTEQRVKLLTALSATIRKSKPKAIMALFPFIQVEEEGEVIRAASQFFVNLSVLSNKEFKSGASILLELVKDAPEDRKSAYLLLGLLDINNKKVDQLVSPFKSIIGNEVKSILHNNGITL</sequence>
<accession>A0A2N3HYN8</accession>
<dbReference type="OrthoDB" id="1117021at2"/>
<protein>
    <recommendedName>
        <fullName evidence="3">HEAT repeat domain-containing protein</fullName>
    </recommendedName>
</protein>
<reference evidence="1 2" key="1">
    <citation type="journal article" date="2017" name="Front. Microbiol.">
        <title>Labilibaculum manganireducens gen. nov., sp. nov. and Labilibaculum filiforme sp. nov., Novel Bacteroidetes Isolated from Subsurface Sediments of the Baltic Sea.</title>
        <authorList>
            <person name="Vandieken V."/>
            <person name="Marshall I.P."/>
            <person name="Niemann H."/>
            <person name="Engelen B."/>
            <person name="Cypionka H."/>
        </authorList>
    </citation>
    <scope>NUCLEOTIDE SEQUENCE [LARGE SCALE GENOMIC DNA]</scope>
    <source>
        <strain evidence="1 2">59.16B</strain>
    </source>
</reference>
<evidence type="ECO:0000313" key="1">
    <source>
        <dbReference type="EMBL" id="PKQ63164.1"/>
    </source>
</evidence>
<keyword evidence="2" id="KW-1185">Reference proteome</keyword>
<evidence type="ECO:0000313" key="2">
    <source>
        <dbReference type="Proteomes" id="UP000233535"/>
    </source>
</evidence>
<organism evidence="1 2">
    <name type="scientific">Labilibaculum filiforme</name>
    <dbReference type="NCBI Taxonomy" id="1940526"/>
    <lineage>
        <taxon>Bacteria</taxon>
        <taxon>Pseudomonadati</taxon>
        <taxon>Bacteroidota</taxon>
        <taxon>Bacteroidia</taxon>
        <taxon>Marinilabiliales</taxon>
        <taxon>Marinifilaceae</taxon>
        <taxon>Labilibaculum</taxon>
    </lineage>
</organism>
<name>A0A2N3HYN8_9BACT</name>
<proteinExistence type="predicted"/>
<dbReference type="EMBL" id="MVDD01000006">
    <property type="protein sequence ID" value="PKQ63164.1"/>
    <property type="molecule type" value="Genomic_DNA"/>
</dbReference>